<sequence>MRLLNTETLELKEFFRDIPPYAIVSHRWEEEEVSFQQLTKPEAKAMKGYAKIQQACAQARKHEPKLDYAWIDTCCIDKTDSTELAEAINSMFKWYEEAAICYAFLSDVPPGEDPQEPDSSIHKSKWFTRGWTLQELLAPKGMLFYASDWTCIADRGTLAQTISSITGIGFKYLEGEIMSSHHPNTLRRNLLFTASVAERMSWASARQTVRAEDRAYSLLGLFGVNMPLLYGEGENAFLRLQEEIIRSCFDPSLLAWNVSVNNIPLPRTISARPSTMQMVMGMVTGRRHPWYHVNTSEGDHVPYLRPASSALAASPDDFQGCSNIVTEHVPVEWSLTSMGLKIKLPKSHNRDPFIVLPCRTKEDHDALLALPLKRIGNTSFGRRRLAVHLFDHRMWWQWQQEEILLATKPVPERPLSHALGTGFWLRSMPDSVRLLRVSHCGERLVVRGGQEPPLFRQYPPLHTRAIFLLHTEEVGYFALIIGRYRDQPSGFIRLPSALDLDDIMTRVEACSTLLGYLILENNNTIEWSCYYRHWIDENELSVLDIRTRSSRPIIGYRCIQFLRGLRNSRTRQPAPTRFNSILIFFVFTALLSQSGLFQGLDSLCYIYGTDEQAYSSIGRALCPSVKNVWLSFLLFLLIYYFAPLFSFMFPRDSQHLRQFRAIYAIGITIVLCQVLGMRDSAISTLVHFSTVFGNLVFLHIHLENMIVMHRMEEMGSINRLLYIIMIFVPLFPRQE</sequence>
<gene>
    <name evidence="4" type="ORF">B0I35DRAFT_437364</name>
</gene>
<organism evidence="4 5">
    <name type="scientific">Stachybotrys elegans</name>
    <dbReference type="NCBI Taxonomy" id="80388"/>
    <lineage>
        <taxon>Eukaryota</taxon>
        <taxon>Fungi</taxon>
        <taxon>Dikarya</taxon>
        <taxon>Ascomycota</taxon>
        <taxon>Pezizomycotina</taxon>
        <taxon>Sordariomycetes</taxon>
        <taxon>Hypocreomycetidae</taxon>
        <taxon>Hypocreales</taxon>
        <taxon>Stachybotryaceae</taxon>
        <taxon>Stachybotrys</taxon>
    </lineage>
</organism>
<dbReference type="PANTHER" id="PTHR10622:SF10">
    <property type="entry name" value="HET DOMAIN-CONTAINING PROTEIN"/>
    <property type="match status" value="1"/>
</dbReference>
<dbReference type="AlphaFoldDB" id="A0A8K0SHX4"/>
<keyword evidence="1" id="KW-1133">Transmembrane helix</keyword>
<feature type="domain" description="Heterokaryon incompatibility" evidence="2">
    <location>
        <begin position="21"/>
        <end position="107"/>
    </location>
</feature>
<dbReference type="PANTHER" id="PTHR10622">
    <property type="entry name" value="HET DOMAIN-CONTAINING PROTEIN"/>
    <property type="match status" value="1"/>
</dbReference>
<dbReference type="OrthoDB" id="194358at2759"/>
<evidence type="ECO:0000313" key="4">
    <source>
        <dbReference type="EMBL" id="KAH7312593.1"/>
    </source>
</evidence>
<dbReference type="Pfam" id="PF26640">
    <property type="entry name" value="DUF8212"/>
    <property type="match status" value="1"/>
</dbReference>
<evidence type="ECO:0000256" key="1">
    <source>
        <dbReference type="SAM" id="Phobius"/>
    </source>
</evidence>
<dbReference type="Proteomes" id="UP000813444">
    <property type="component" value="Unassembled WGS sequence"/>
</dbReference>
<dbReference type="InterPro" id="IPR058525">
    <property type="entry name" value="DUF8212"/>
</dbReference>
<dbReference type="Pfam" id="PF06985">
    <property type="entry name" value="HET"/>
    <property type="match status" value="1"/>
</dbReference>
<reference evidence="4" key="1">
    <citation type="journal article" date="2021" name="Nat. Commun.">
        <title>Genetic determinants of endophytism in the Arabidopsis root mycobiome.</title>
        <authorList>
            <person name="Mesny F."/>
            <person name="Miyauchi S."/>
            <person name="Thiergart T."/>
            <person name="Pickel B."/>
            <person name="Atanasova L."/>
            <person name="Karlsson M."/>
            <person name="Huettel B."/>
            <person name="Barry K.W."/>
            <person name="Haridas S."/>
            <person name="Chen C."/>
            <person name="Bauer D."/>
            <person name="Andreopoulos W."/>
            <person name="Pangilinan J."/>
            <person name="LaButti K."/>
            <person name="Riley R."/>
            <person name="Lipzen A."/>
            <person name="Clum A."/>
            <person name="Drula E."/>
            <person name="Henrissat B."/>
            <person name="Kohler A."/>
            <person name="Grigoriev I.V."/>
            <person name="Martin F.M."/>
            <person name="Hacquard S."/>
        </authorList>
    </citation>
    <scope>NUCLEOTIDE SEQUENCE</scope>
    <source>
        <strain evidence="4">MPI-CAGE-CH-0235</strain>
    </source>
</reference>
<accession>A0A8K0SHX4</accession>
<keyword evidence="1" id="KW-0812">Transmembrane</keyword>
<feature type="transmembrane region" description="Helical" evidence="1">
    <location>
        <begin position="628"/>
        <end position="649"/>
    </location>
</feature>
<protein>
    <submittedName>
        <fullName evidence="4">Heterokaryon incompatibility protein-domain-containing protein</fullName>
    </submittedName>
</protein>
<feature type="transmembrane region" description="Helical" evidence="1">
    <location>
        <begin position="661"/>
        <end position="678"/>
    </location>
</feature>
<comment type="caution">
    <text evidence="4">The sequence shown here is derived from an EMBL/GenBank/DDBJ whole genome shotgun (WGS) entry which is preliminary data.</text>
</comment>
<proteinExistence type="predicted"/>
<feature type="transmembrane region" description="Helical" evidence="1">
    <location>
        <begin position="714"/>
        <end position="732"/>
    </location>
</feature>
<dbReference type="InterPro" id="IPR010730">
    <property type="entry name" value="HET"/>
</dbReference>
<dbReference type="EMBL" id="JAGPNK010000010">
    <property type="protein sequence ID" value="KAH7312593.1"/>
    <property type="molecule type" value="Genomic_DNA"/>
</dbReference>
<evidence type="ECO:0000313" key="5">
    <source>
        <dbReference type="Proteomes" id="UP000813444"/>
    </source>
</evidence>
<feature type="transmembrane region" description="Helical" evidence="1">
    <location>
        <begin position="684"/>
        <end position="702"/>
    </location>
</feature>
<evidence type="ECO:0000259" key="3">
    <source>
        <dbReference type="Pfam" id="PF26640"/>
    </source>
</evidence>
<name>A0A8K0SHX4_9HYPO</name>
<keyword evidence="5" id="KW-1185">Reference proteome</keyword>
<keyword evidence="1" id="KW-0472">Membrane</keyword>
<evidence type="ECO:0000259" key="2">
    <source>
        <dbReference type="Pfam" id="PF06985"/>
    </source>
</evidence>
<feature type="domain" description="DUF8212" evidence="3">
    <location>
        <begin position="235"/>
        <end position="325"/>
    </location>
</feature>